<feature type="region of interest" description="Disordered" evidence="1">
    <location>
        <begin position="28"/>
        <end position="59"/>
    </location>
</feature>
<gene>
    <name evidence="2" type="ORF">E2C01_094571</name>
</gene>
<dbReference type="Proteomes" id="UP000324222">
    <property type="component" value="Unassembled WGS sequence"/>
</dbReference>
<protein>
    <submittedName>
        <fullName evidence="2">Uncharacterized protein</fullName>
    </submittedName>
</protein>
<evidence type="ECO:0000256" key="1">
    <source>
        <dbReference type="SAM" id="MobiDB-lite"/>
    </source>
</evidence>
<evidence type="ECO:0000313" key="3">
    <source>
        <dbReference type="Proteomes" id="UP000324222"/>
    </source>
</evidence>
<keyword evidence="3" id="KW-1185">Reference proteome</keyword>
<dbReference type="EMBL" id="VSRR010117255">
    <property type="protein sequence ID" value="MPC99174.1"/>
    <property type="molecule type" value="Genomic_DNA"/>
</dbReference>
<comment type="caution">
    <text evidence="2">The sequence shown here is derived from an EMBL/GenBank/DDBJ whole genome shotgun (WGS) entry which is preliminary data.</text>
</comment>
<organism evidence="2 3">
    <name type="scientific">Portunus trituberculatus</name>
    <name type="common">Swimming crab</name>
    <name type="synonym">Neptunus trituberculatus</name>
    <dbReference type="NCBI Taxonomy" id="210409"/>
    <lineage>
        <taxon>Eukaryota</taxon>
        <taxon>Metazoa</taxon>
        <taxon>Ecdysozoa</taxon>
        <taxon>Arthropoda</taxon>
        <taxon>Crustacea</taxon>
        <taxon>Multicrustacea</taxon>
        <taxon>Malacostraca</taxon>
        <taxon>Eumalacostraca</taxon>
        <taxon>Eucarida</taxon>
        <taxon>Decapoda</taxon>
        <taxon>Pleocyemata</taxon>
        <taxon>Brachyura</taxon>
        <taxon>Eubrachyura</taxon>
        <taxon>Portunoidea</taxon>
        <taxon>Portunidae</taxon>
        <taxon>Portuninae</taxon>
        <taxon>Portunus</taxon>
    </lineage>
</organism>
<accession>A0A5B7K3I5</accession>
<evidence type="ECO:0000313" key="2">
    <source>
        <dbReference type="EMBL" id="MPC99174.1"/>
    </source>
</evidence>
<proteinExistence type="predicted"/>
<name>A0A5B7K3I5_PORTR</name>
<reference evidence="2 3" key="1">
    <citation type="submission" date="2019-05" db="EMBL/GenBank/DDBJ databases">
        <title>Another draft genome of Portunus trituberculatus and its Hox gene families provides insights of decapod evolution.</title>
        <authorList>
            <person name="Jeong J.-H."/>
            <person name="Song I."/>
            <person name="Kim S."/>
            <person name="Choi T."/>
            <person name="Kim D."/>
            <person name="Ryu S."/>
            <person name="Kim W."/>
        </authorList>
    </citation>
    <scope>NUCLEOTIDE SEQUENCE [LARGE SCALE GENOMIC DNA]</scope>
    <source>
        <tissue evidence="2">Muscle</tissue>
    </source>
</reference>
<sequence length="59" mass="6937">MHRGSREGRALKMCIKVRVLPLPPLYGECDEEDECVKEKEEEEEEEEEEDEEDKELGGR</sequence>
<dbReference type="AlphaFoldDB" id="A0A5B7K3I5"/>